<dbReference type="OrthoDB" id="11410at2157"/>
<dbReference type="InterPro" id="IPR013561">
    <property type="entry name" value="FilR1_middle_dom"/>
</dbReference>
<dbReference type="GeneID" id="43368929"/>
<proteinExistence type="predicted"/>
<evidence type="ECO:0000313" key="3">
    <source>
        <dbReference type="EMBL" id="QGX94246.1"/>
    </source>
</evidence>
<organism evidence="3 4">
    <name type="scientific">Haloplanus rallus</name>
    <dbReference type="NCBI Taxonomy" id="1816183"/>
    <lineage>
        <taxon>Archaea</taxon>
        <taxon>Methanobacteriati</taxon>
        <taxon>Methanobacteriota</taxon>
        <taxon>Stenosarchaea group</taxon>
        <taxon>Halobacteria</taxon>
        <taxon>Halobacteriales</taxon>
        <taxon>Haloferacaceae</taxon>
        <taxon>Haloplanus</taxon>
    </lineage>
</organism>
<accession>A0A6B9F1V4</accession>
<evidence type="ECO:0000259" key="2">
    <source>
        <dbReference type="Pfam" id="PF25213"/>
    </source>
</evidence>
<feature type="domain" description="Methanogenesis regulatory protein FilR1 middle" evidence="1">
    <location>
        <begin position="121"/>
        <end position="252"/>
    </location>
</feature>
<dbReference type="SUPFAM" id="SSF46785">
    <property type="entry name" value="Winged helix' DNA-binding domain"/>
    <property type="match status" value="1"/>
</dbReference>
<dbReference type="KEGG" id="hra:EI982_05315"/>
<evidence type="ECO:0008006" key="5">
    <source>
        <dbReference type="Google" id="ProtNLM"/>
    </source>
</evidence>
<dbReference type="Proteomes" id="UP000428325">
    <property type="component" value="Chromosome"/>
</dbReference>
<dbReference type="InterPro" id="IPR036390">
    <property type="entry name" value="WH_DNA-bd_sf"/>
</dbReference>
<reference evidence="3 4" key="1">
    <citation type="submission" date="2018-12" db="EMBL/GenBank/DDBJ databases">
        <title>Complete genome sequence of Haloplanus rallus MBLA0036.</title>
        <authorList>
            <person name="Nam Y.-d."/>
            <person name="Kang J."/>
            <person name="Chung W.-H."/>
            <person name="Park Y.S."/>
        </authorList>
    </citation>
    <scope>NUCLEOTIDE SEQUENCE [LARGE SCALE GENOMIC DNA]</scope>
    <source>
        <strain evidence="3 4">MBLA0036</strain>
    </source>
</reference>
<evidence type="ECO:0000259" key="1">
    <source>
        <dbReference type="Pfam" id="PF08350"/>
    </source>
</evidence>
<dbReference type="AlphaFoldDB" id="A0A6B9F1V4"/>
<sequence length="262" mass="28809">MSGDSSAALWETVARRADLLDELREGPREKRALVSALSVSRSTVDRAVAELSELGLVTDANGEVGSTATGDLVAVLYRDAASSADELLRLAPYLDALDEPLRPPPAFFGETTIVTVEDDTHAPGERLIDAFLTADRCRLVRGTIRPAFAAEVRERMFDGSLELEVAFCPDSVEVLRSYHGVDLERVLDLPHVTVRAYPEPLHSGLYLFETDGERSVRLSIHDRTTDRVRVLLGTDRPAAVAWAERTLREVYERSSPVATEPP</sequence>
<dbReference type="RefSeq" id="WP_157688483.1">
    <property type="nucleotide sequence ID" value="NZ_CP034345.1"/>
</dbReference>
<keyword evidence="4" id="KW-1185">Reference proteome</keyword>
<evidence type="ECO:0000313" key="4">
    <source>
        <dbReference type="Proteomes" id="UP000428325"/>
    </source>
</evidence>
<dbReference type="Pfam" id="PF25213">
    <property type="entry name" value="HVO_A0261_N"/>
    <property type="match status" value="1"/>
</dbReference>
<feature type="domain" description="HVO-A0261-like N-terminal" evidence="2">
    <location>
        <begin position="12"/>
        <end position="80"/>
    </location>
</feature>
<name>A0A6B9F1V4_9EURY</name>
<dbReference type="InterPro" id="IPR036388">
    <property type="entry name" value="WH-like_DNA-bd_sf"/>
</dbReference>
<protein>
    <recommendedName>
        <fullName evidence="5">ArsR family transcriptional regulator</fullName>
    </recommendedName>
</protein>
<gene>
    <name evidence="3" type="ORF">EI982_05315</name>
</gene>
<dbReference type="EMBL" id="CP034345">
    <property type="protein sequence ID" value="QGX94246.1"/>
    <property type="molecule type" value="Genomic_DNA"/>
</dbReference>
<dbReference type="InterPro" id="IPR057527">
    <property type="entry name" value="HVO_A0261-like_N"/>
</dbReference>
<dbReference type="Pfam" id="PF08350">
    <property type="entry name" value="FilR1_middle"/>
    <property type="match status" value="1"/>
</dbReference>
<dbReference type="Gene3D" id="1.10.10.10">
    <property type="entry name" value="Winged helix-like DNA-binding domain superfamily/Winged helix DNA-binding domain"/>
    <property type="match status" value="1"/>
</dbReference>